<feature type="site" description="Participates in a stacking interaction with the thymidine ring of dTDP-4-oxo-6-deoxyglucose" evidence="9">
    <location>
        <position position="138"/>
    </location>
</feature>
<proteinExistence type="predicted"/>
<dbReference type="STRING" id="582675.SAMN05192565_103204"/>
<dbReference type="GO" id="GO:0000271">
    <property type="term" value="P:polysaccharide biosynthetic process"/>
    <property type="evidence" value="ECO:0007669"/>
    <property type="project" value="TreeGrafter"/>
</dbReference>
<comment type="function">
    <text evidence="2">Catalyzes the epimerization of the C3' and C5'positions of dTDP-6-deoxy-D-xylo-4-hexulose, forming dTDP-6-deoxy-L-lyxo-4-hexulose.</text>
</comment>
<dbReference type="PANTHER" id="PTHR21047">
    <property type="entry name" value="DTDP-6-DEOXY-D-GLUCOSE-3,5 EPIMERASE"/>
    <property type="match status" value="1"/>
</dbReference>
<dbReference type="InterPro" id="IPR000888">
    <property type="entry name" value="RmlC-like"/>
</dbReference>
<dbReference type="InterPro" id="IPR014710">
    <property type="entry name" value="RmlC-like_jellyroll"/>
</dbReference>
<comment type="catalytic activity">
    <reaction evidence="1">
        <text>dTDP-4-dehydro-6-deoxy-alpha-D-glucose = dTDP-4-dehydro-beta-L-rhamnose</text>
        <dbReference type="Rhea" id="RHEA:16969"/>
        <dbReference type="ChEBI" id="CHEBI:57649"/>
        <dbReference type="ChEBI" id="CHEBI:62830"/>
        <dbReference type="EC" id="5.1.3.13"/>
    </reaction>
</comment>
<dbReference type="GO" id="GO:0005829">
    <property type="term" value="C:cytosol"/>
    <property type="evidence" value="ECO:0007669"/>
    <property type="project" value="TreeGrafter"/>
</dbReference>
<evidence type="ECO:0000256" key="9">
    <source>
        <dbReference type="PIRSR" id="PIRSR600888-3"/>
    </source>
</evidence>
<dbReference type="SUPFAM" id="SSF51182">
    <property type="entry name" value="RmlC-like cupins"/>
    <property type="match status" value="1"/>
</dbReference>
<dbReference type="GO" id="GO:0008830">
    <property type="term" value="F:dTDP-4-dehydrorhamnose 3,5-epimerase activity"/>
    <property type="evidence" value="ECO:0007669"/>
    <property type="project" value="UniProtKB-EC"/>
</dbReference>
<evidence type="ECO:0000256" key="7">
    <source>
        <dbReference type="ARBA" id="ARBA00033311"/>
    </source>
</evidence>
<dbReference type="Pfam" id="PF00908">
    <property type="entry name" value="dTDP_sugar_isom"/>
    <property type="match status" value="1"/>
</dbReference>
<reference evidence="11" key="1">
    <citation type="submission" date="2016-10" db="EMBL/GenBank/DDBJ databases">
        <authorList>
            <person name="Varghese N."/>
            <person name="Submissions S."/>
        </authorList>
    </citation>
    <scope>NUCLEOTIDE SEQUENCE [LARGE SCALE GENOMIC DNA]</scope>
    <source>
        <strain evidence="11">Gh-105</strain>
    </source>
</reference>
<dbReference type="CDD" id="cd00438">
    <property type="entry name" value="cupin_RmlC"/>
    <property type="match status" value="1"/>
</dbReference>
<feature type="active site" description="Proton acceptor" evidence="8">
    <location>
        <position position="62"/>
    </location>
</feature>
<dbReference type="InterPro" id="IPR011051">
    <property type="entry name" value="RmlC_Cupin_sf"/>
</dbReference>
<dbReference type="Gene3D" id="2.60.120.10">
    <property type="entry name" value="Jelly Rolls"/>
    <property type="match status" value="1"/>
</dbReference>
<feature type="active site" description="Proton donor" evidence="8">
    <location>
        <position position="132"/>
    </location>
</feature>
<dbReference type="OrthoDB" id="9800680at2"/>
<sequence length="176" mass="19340">MRFEETPIPGAYRVWPEPLSDDRGFFARTHCVEEFAALGLVGAFAQSSVSFNARRGTVRGMHFSVAPHAETKLVRCTGGAIHDVLVDLRPDSASYLKSFAAALTQENRCALYIPVGVAHGFQALTDAAEVLYMIDRPYVAGSARGLRWNDPALDVTWPEPVTVIAERDLAYPDWTA</sequence>
<evidence type="ECO:0000256" key="5">
    <source>
        <dbReference type="ARBA" id="ARBA00029758"/>
    </source>
</evidence>
<keyword evidence="11" id="KW-1185">Reference proteome</keyword>
<gene>
    <name evidence="10" type="ORF">SAMN05192565_103204</name>
</gene>
<dbReference type="EC" id="5.1.3.13" evidence="3"/>
<evidence type="ECO:0000313" key="10">
    <source>
        <dbReference type="EMBL" id="SFG44774.1"/>
    </source>
</evidence>
<evidence type="ECO:0000256" key="8">
    <source>
        <dbReference type="PIRSR" id="PIRSR600888-1"/>
    </source>
</evidence>
<accession>A0A1I2RVW3</accession>
<dbReference type="AlphaFoldDB" id="A0A1I2RVW3"/>
<dbReference type="EMBL" id="FOPM01000003">
    <property type="protein sequence ID" value="SFG44774.1"/>
    <property type="molecule type" value="Genomic_DNA"/>
</dbReference>
<evidence type="ECO:0000256" key="3">
    <source>
        <dbReference type="ARBA" id="ARBA00012098"/>
    </source>
</evidence>
<evidence type="ECO:0000256" key="1">
    <source>
        <dbReference type="ARBA" id="ARBA00001298"/>
    </source>
</evidence>
<dbReference type="Proteomes" id="UP000199229">
    <property type="component" value="Unassembled WGS sequence"/>
</dbReference>
<evidence type="ECO:0000256" key="6">
    <source>
        <dbReference type="ARBA" id="ARBA00031424"/>
    </source>
</evidence>
<organism evidence="10 11">
    <name type="scientific">Methylobacterium gossipiicola</name>
    <dbReference type="NCBI Taxonomy" id="582675"/>
    <lineage>
        <taxon>Bacteria</taxon>
        <taxon>Pseudomonadati</taxon>
        <taxon>Pseudomonadota</taxon>
        <taxon>Alphaproteobacteria</taxon>
        <taxon>Hyphomicrobiales</taxon>
        <taxon>Methylobacteriaceae</taxon>
        <taxon>Methylobacterium</taxon>
    </lineage>
</organism>
<evidence type="ECO:0000256" key="2">
    <source>
        <dbReference type="ARBA" id="ARBA00001997"/>
    </source>
</evidence>
<name>A0A1I2RVW3_9HYPH</name>
<evidence type="ECO:0000256" key="4">
    <source>
        <dbReference type="ARBA" id="ARBA00019595"/>
    </source>
</evidence>
<dbReference type="RefSeq" id="WP_091969244.1">
    <property type="nucleotide sequence ID" value="NZ_FOPM01000003.1"/>
</dbReference>
<dbReference type="PANTHER" id="PTHR21047:SF2">
    <property type="entry name" value="THYMIDINE DIPHOSPHO-4-KETO-RHAMNOSE 3,5-EPIMERASE"/>
    <property type="match status" value="1"/>
</dbReference>
<protein>
    <recommendedName>
        <fullName evidence="4">dTDP-4-dehydrorhamnose 3,5-epimerase</fullName>
        <ecNumber evidence="3">5.1.3.13</ecNumber>
    </recommendedName>
    <alternativeName>
        <fullName evidence="6">Thymidine diphospho-4-keto-rhamnose 3,5-epimerase</fullName>
    </alternativeName>
    <alternativeName>
        <fullName evidence="5">dTDP-4-keto-6-deoxyglucose 3,5-epimerase</fullName>
    </alternativeName>
    <alternativeName>
        <fullName evidence="7">dTDP-6-deoxy-D-xylo-4-hexulose 3,5-epimerase</fullName>
    </alternativeName>
</protein>
<dbReference type="GO" id="GO:0019305">
    <property type="term" value="P:dTDP-rhamnose biosynthetic process"/>
    <property type="evidence" value="ECO:0007669"/>
    <property type="project" value="TreeGrafter"/>
</dbReference>
<evidence type="ECO:0000313" key="11">
    <source>
        <dbReference type="Proteomes" id="UP000199229"/>
    </source>
</evidence>